<dbReference type="InterPro" id="IPR005817">
    <property type="entry name" value="Wnt"/>
</dbReference>
<evidence type="ECO:0000256" key="10">
    <source>
        <dbReference type="RuleBase" id="RU003500"/>
    </source>
</evidence>
<dbReference type="InterPro" id="IPR018161">
    <property type="entry name" value="Wnt_CS"/>
</dbReference>
<evidence type="ECO:0000256" key="7">
    <source>
        <dbReference type="ARBA" id="ARBA00023157"/>
    </source>
</evidence>
<dbReference type="SMART" id="SM00097">
    <property type="entry name" value="WNT1"/>
    <property type="match status" value="1"/>
</dbReference>
<dbReference type="GO" id="GO:0030182">
    <property type="term" value="P:neuron differentiation"/>
    <property type="evidence" value="ECO:0007669"/>
    <property type="project" value="TreeGrafter"/>
</dbReference>
<dbReference type="PRINTS" id="PR01349">
    <property type="entry name" value="WNTPROTEIN"/>
</dbReference>
<evidence type="ECO:0000256" key="5">
    <source>
        <dbReference type="ARBA" id="ARBA00022530"/>
    </source>
</evidence>
<dbReference type="InterPro" id="IPR043158">
    <property type="entry name" value="Wnt_C"/>
</dbReference>
<keyword evidence="6 10" id="KW-0879">Wnt signaling pathway</keyword>
<dbReference type="Gene3D" id="3.30.2460.20">
    <property type="match status" value="1"/>
</dbReference>
<dbReference type="GO" id="GO:0007517">
    <property type="term" value="P:muscle organ development"/>
    <property type="evidence" value="ECO:0007669"/>
    <property type="project" value="UniProtKB-ARBA"/>
</dbReference>
<keyword evidence="7" id="KW-1015">Disulfide bond</keyword>
<comment type="similarity">
    <text evidence="2 10">Belongs to the Wnt family.</text>
</comment>
<dbReference type="GO" id="GO:0045165">
    <property type="term" value="P:cell fate commitment"/>
    <property type="evidence" value="ECO:0007669"/>
    <property type="project" value="TreeGrafter"/>
</dbReference>
<reference evidence="11 12" key="1">
    <citation type="journal article" date="2024" name="BMC Genomics">
        <title>Genome assembly of redclaw crayfish (Cherax quadricarinatus) provides insights into its immune adaptation and hypoxia tolerance.</title>
        <authorList>
            <person name="Liu Z."/>
            <person name="Zheng J."/>
            <person name="Li H."/>
            <person name="Fang K."/>
            <person name="Wang S."/>
            <person name="He J."/>
            <person name="Zhou D."/>
            <person name="Weng S."/>
            <person name="Chi M."/>
            <person name="Gu Z."/>
            <person name="He J."/>
            <person name="Li F."/>
            <person name="Wang M."/>
        </authorList>
    </citation>
    <scope>NUCLEOTIDE SEQUENCE [LARGE SCALE GENOMIC DNA]</scope>
    <source>
        <strain evidence="11">ZL_2023a</strain>
    </source>
</reference>
<organism evidence="11 12">
    <name type="scientific">Cherax quadricarinatus</name>
    <name type="common">Australian red claw crayfish</name>
    <dbReference type="NCBI Taxonomy" id="27406"/>
    <lineage>
        <taxon>Eukaryota</taxon>
        <taxon>Metazoa</taxon>
        <taxon>Ecdysozoa</taxon>
        <taxon>Arthropoda</taxon>
        <taxon>Crustacea</taxon>
        <taxon>Multicrustacea</taxon>
        <taxon>Malacostraca</taxon>
        <taxon>Eumalacostraca</taxon>
        <taxon>Eucarida</taxon>
        <taxon>Decapoda</taxon>
        <taxon>Pleocyemata</taxon>
        <taxon>Astacidea</taxon>
        <taxon>Parastacoidea</taxon>
        <taxon>Parastacidae</taxon>
        <taxon>Cherax</taxon>
    </lineage>
</organism>
<evidence type="ECO:0000256" key="6">
    <source>
        <dbReference type="ARBA" id="ARBA00022687"/>
    </source>
</evidence>
<dbReference type="GO" id="GO:0000902">
    <property type="term" value="P:cell morphogenesis"/>
    <property type="evidence" value="ECO:0007669"/>
    <property type="project" value="UniProtKB-ARBA"/>
</dbReference>
<dbReference type="EMBL" id="JARKIK010000169">
    <property type="protein sequence ID" value="KAK8720873.1"/>
    <property type="molecule type" value="Genomic_DNA"/>
</dbReference>
<keyword evidence="9" id="KW-0449">Lipoprotein</keyword>
<dbReference type="GO" id="GO:0005125">
    <property type="term" value="F:cytokine activity"/>
    <property type="evidence" value="ECO:0007669"/>
    <property type="project" value="TreeGrafter"/>
</dbReference>
<keyword evidence="8" id="KW-0325">Glycoprotein</keyword>
<comment type="caution">
    <text evidence="11">The sequence shown here is derived from an EMBL/GenBank/DDBJ whole genome shotgun (WGS) entry which is preliminary data.</text>
</comment>
<evidence type="ECO:0000256" key="1">
    <source>
        <dbReference type="ARBA" id="ARBA00004498"/>
    </source>
</evidence>
<dbReference type="GO" id="GO:0005109">
    <property type="term" value="F:frizzled binding"/>
    <property type="evidence" value="ECO:0007669"/>
    <property type="project" value="TreeGrafter"/>
</dbReference>
<evidence type="ECO:0000313" key="11">
    <source>
        <dbReference type="EMBL" id="KAK8720873.1"/>
    </source>
</evidence>
<dbReference type="PANTHER" id="PTHR12027:SF112">
    <property type="entry name" value="PROTEIN WNT-2"/>
    <property type="match status" value="1"/>
</dbReference>
<name>A0AAW0VV51_CHEQU</name>
<dbReference type="CDD" id="cd19339">
    <property type="entry name" value="Wnt_Wnt7"/>
    <property type="match status" value="1"/>
</dbReference>
<dbReference type="PROSITE" id="PS00246">
    <property type="entry name" value="WNT1"/>
    <property type="match status" value="1"/>
</dbReference>
<dbReference type="Proteomes" id="UP001445076">
    <property type="component" value="Unassembled WGS sequence"/>
</dbReference>
<accession>A0AAW0VV51</accession>
<dbReference type="GO" id="GO:0005615">
    <property type="term" value="C:extracellular space"/>
    <property type="evidence" value="ECO:0007669"/>
    <property type="project" value="TreeGrafter"/>
</dbReference>
<comment type="subcellular location">
    <subcellularLocation>
        <location evidence="1 10">Secreted</location>
        <location evidence="1 10">Extracellular space</location>
        <location evidence="1 10">Extracellular matrix</location>
    </subcellularLocation>
</comment>
<dbReference type="FunFam" id="3.30.2460.20:FF:000001">
    <property type="entry name" value="Wnt homolog"/>
    <property type="match status" value="1"/>
</dbReference>
<keyword evidence="3 10" id="KW-0217">Developmental protein</keyword>
<comment type="function">
    <text evidence="10">Ligand for members of the frizzled family of seven transmembrane receptors.</text>
</comment>
<evidence type="ECO:0000256" key="3">
    <source>
        <dbReference type="ARBA" id="ARBA00022473"/>
    </source>
</evidence>
<proteinExistence type="inferred from homology"/>
<sequence>MTRVYRYVVPYVIILATINFHTHIRAVSSVVALGANLLCSRVPSLTPRQRRICTRAPDAMVALSEGSSTGLRECRHQFRHQRWNCSLAGSGTFSHVVLVGSREAAYVYAVTSAGVAYSVTAACARGNISTCGCDDRKRGRYSASGWKWGGCSADINYGIKLARKFMDAREVEGDARALMNLHNNNAGRRAVRSTLSTECKCHGVSGSCTMKTCWKTLPPFTNIGKLLLQKYKKAKPVIVHKSRRRSPPYLKLRRTKRRVRRPGKSHLVYLQKSPNYCEMNPSTGSLGTVARRCNRTSRGADGCDLLCCGRGYNTQQYTRKWQCNCKFYWCCYVQCHTCQEDTEEYTCK</sequence>
<keyword evidence="5" id="KW-0272">Extracellular matrix</keyword>
<dbReference type="Pfam" id="PF00110">
    <property type="entry name" value="wnt"/>
    <property type="match status" value="1"/>
</dbReference>
<dbReference type="AlphaFoldDB" id="A0AAW0VV51"/>
<gene>
    <name evidence="11" type="ORF">OTU49_013048</name>
</gene>
<keyword evidence="4" id="KW-0964">Secreted</keyword>
<evidence type="ECO:0000256" key="9">
    <source>
        <dbReference type="ARBA" id="ARBA00023288"/>
    </source>
</evidence>
<keyword evidence="12" id="KW-1185">Reference proteome</keyword>
<dbReference type="GO" id="GO:0046330">
    <property type="term" value="P:positive regulation of JNK cascade"/>
    <property type="evidence" value="ECO:0007669"/>
    <property type="project" value="TreeGrafter"/>
</dbReference>
<evidence type="ECO:0000313" key="12">
    <source>
        <dbReference type="Proteomes" id="UP001445076"/>
    </source>
</evidence>
<dbReference type="PANTHER" id="PTHR12027">
    <property type="entry name" value="WNT RELATED"/>
    <property type="match status" value="1"/>
</dbReference>
<dbReference type="GO" id="GO:0060070">
    <property type="term" value="P:canonical Wnt signaling pathway"/>
    <property type="evidence" value="ECO:0007669"/>
    <property type="project" value="TreeGrafter"/>
</dbReference>
<protein>
    <recommendedName>
        <fullName evidence="10">Protein Wnt</fullName>
    </recommendedName>
</protein>
<evidence type="ECO:0000256" key="2">
    <source>
        <dbReference type="ARBA" id="ARBA00005683"/>
    </source>
</evidence>
<evidence type="ECO:0000256" key="8">
    <source>
        <dbReference type="ARBA" id="ARBA00023180"/>
    </source>
</evidence>
<evidence type="ECO:0000256" key="4">
    <source>
        <dbReference type="ARBA" id="ARBA00022525"/>
    </source>
</evidence>